<accession>A0A4Y8KQY5</accession>
<evidence type="ECO:0000259" key="3">
    <source>
        <dbReference type="Pfam" id="PF01551"/>
    </source>
</evidence>
<feature type="domain" description="M23ase beta-sheet core" evidence="3">
    <location>
        <begin position="187"/>
        <end position="281"/>
    </location>
</feature>
<keyword evidence="2" id="KW-0472">Membrane</keyword>
<keyword evidence="5" id="KW-1185">Reference proteome</keyword>
<dbReference type="CDD" id="cd12797">
    <property type="entry name" value="M23_peptidase"/>
    <property type="match status" value="1"/>
</dbReference>
<evidence type="ECO:0000256" key="2">
    <source>
        <dbReference type="SAM" id="Phobius"/>
    </source>
</evidence>
<organism evidence="4 5">
    <name type="scientific">Cryobacterium psychrophilum</name>
    <dbReference type="NCBI Taxonomy" id="41988"/>
    <lineage>
        <taxon>Bacteria</taxon>
        <taxon>Bacillati</taxon>
        <taxon>Actinomycetota</taxon>
        <taxon>Actinomycetes</taxon>
        <taxon>Micrococcales</taxon>
        <taxon>Microbacteriaceae</taxon>
        <taxon>Cryobacterium</taxon>
    </lineage>
</organism>
<comment type="caution">
    <text evidence="4">The sequence shown here is derived from an EMBL/GenBank/DDBJ whole genome shotgun (WGS) entry which is preliminary data.</text>
</comment>
<dbReference type="Pfam" id="PF01551">
    <property type="entry name" value="Peptidase_M23"/>
    <property type="match status" value="1"/>
</dbReference>
<feature type="region of interest" description="Disordered" evidence="1">
    <location>
        <begin position="1"/>
        <end position="64"/>
    </location>
</feature>
<evidence type="ECO:0000256" key="1">
    <source>
        <dbReference type="SAM" id="MobiDB-lite"/>
    </source>
</evidence>
<dbReference type="Proteomes" id="UP000298218">
    <property type="component" value="Unassembled WGS sequence"/>
</dbReference>
<dbReference type="Gene3D" id="2.70.70.10">
    <property type="entry name" value="Glucose Permease (Domain IIA)"/>
    <property type="match status" value="1"/>
</dbReference>
<keyword evidence="2" id="KW-0812">Transmembrane</keyword>
<evidence type="ECO:0000313" key="5">
    <source>
        <dbReference type="Proteomes" id="UP000298218"/>
    </source>
</evidence>
<proteinExistence type="predicted"/>
<keyword evidence="2" id="KW-1133">Transmembrane helix</keyword>
<dbReference type="AlphaFoldDB" id="A0A4Y8KQY5"/>
<dbReference type="InterPro" id="IPR011055">
    <property type="entry name" value="Dup_hybrid_motif"/>
</dbReference>
<reference evidence="4 5" key="1">
    <citation type="submission" date="2019-03" db="EMBL/GenBank/DDBJ databases">
        <title>Genomics of glacier-inhabiting Cryobacterium strains.</title>
        <authorList>
            <person name="Liu Q."/>
            <person name="Xin Y.-H."/>
        </authorList>
    </citation>
    <scope>NUCLEOTIDE SEQUENCE [LARGE SCALE GENOMIC DNA]</scope>
    <source>
        <strain evidence="4 5">CGMCC 1.4292</strain>
    </source>
</reference>
<feature type="transmembrane region" description="Helical" evidence="2">
    <location>
        <begin position="69"/>
        <end position="91"/>
    </location>
</feature>
<name>A0A4Y8KQY5_9MICO</name>
<feature type="compositionally biased region" description="Basic residues" evidence="1">
    <location>
        <begin position="51"/>
        <end position="62"/>
    </location>
</feature>
<dbReference type="SUPFAM" id="SSF51261">
    <property type="entry name" value="Duplicated hybrid motif"/>
    <property type="match status" value="1"/>
</dbReference>
<protein>
    <submittedName>
        <fullName evidence="4">M23 family metallopeptidase</fullName>
    </submittedName>
</protein>
<dbReference type="OrthoDB" id="1099523at2"/>
<dbReference type="EMBL" id="SOHQ01000007">
    <property type="protein sequence ID" value="TFD81673.1"/>
    <property type="molecule type" value="Genomic_DNA"/>
</dbReference>
<dbReference type="PANTHER" id="PTHR21666:SF270">
    <property type="entry name" value="MUREIN HYDROLASE ACTIVATOR ENVC"/>
    <property type="match status" value="1"/>
</dbReference>
<dbReference type="GO" id="GO:0004222">
    <property type="term" value="F:metalloendopeptidase activity"/>
    <property type="evidence" value="ECO:0007669"/>
    <property type="project" value="TreeGrafter"/>
</dbReference>
<dbReference type="InterPro" id="IPR050570">
    <property type="entry name" value="Cell_wall_metabolism_enzyme"/>
</dbReference>
<dbReference type="PANTHER" id="PTHR21666">
    <property type="entry name" value="PEPTIDASE-RELATED"/>
    <property type="match status" value="1"/>
</dbReference>
<dbReference type="InterPro" id="IPR016047">
    <property type="entry name" value="M23ase_b-sheet_dom"/>
</dbReference>
<sequence>MPRHQGRTPVPSPSTNGATENTAASATRRALRAEERQRPHPAPTLDDRPSRARRSAPQKRMRSALGRGLVGLTAMSAVGLMMVTTAMPALAMDSVTAVTSTSSFTASGASSSHSPAEQSIDISADAVAAPAQRDGYTFTEVPKVVVPAVEETTPFTLGLGWVLPVAGHISSPYGPRANKPVDGVGSFHNGTDIAASCGQPVSAANGGTVVEAGYKGSYGNWVLIDHGDGIQTGYAHNSTVLVTKGQTVSAGETIAEVGSTGASSGCHVHFETRVDDSPVNPRAFMSARGVSLG</sequence>
<gene>
    <name evidence="4" type="ORF">E3T53_01310</name>
</gene>
<evidence type="ECO:0000313" key="4">
    <source>
        <dbReference type="EMBL" id="TFD81673.1"/>
    </source>
</evidence>